<reference evidence="2 3" key="1">
    <citation type="journal article" date="2012" name="Nat. Biotechnol.">
        <title>Draft genome sequence of pigeonpea (Cajanus cajan), an orphan legume crop of resource-poor farmers.</title>
        <authorList>
            <person name="Varshney R.K."/>
            <person name="Chen W."/>
            <person name="Li Y."/>
            <person name="Bharti A.K."/>
            <person name="Saxena R.K."/>
            <person name="Schlueter J.A."/>
            <person name="Donoghue M.T."/>
            <person name="Azam S."/>
            <person name="Fan G."/>
            <person name="Whaley A.M."/>
            <person name="Farmer A.D."/>
            <person name="Sheridan J."/>
            <person name="Iwata A."/>
            <person name="Tuteja R."/>
            <person name="Penmetsa R.V."/>
            <person name="Wu W."/>
            <person name="Upadhyaya H.D."/>
            <person name="Yang S.P."/>
            <person name="Shah T."/>
            <person name="Saxena K.B."/>
            <person name="Michael T."/>
            <person name="McCombie W.R."/>
            <person name="Yang B."/>
            <person name="Zhang G."/>
            <person name="Yang H."/>
            <person name="Wang J."/>
            <person name="Spillane C."/>
            <person name="Cook D.R."/>
            <person name="May G.D."/>
            <person name="Xu X."/>
            <person name="Jackson S.A."/>
        </authorList>
    </citation>
    <scope>NUCLEOTIDE SEQUENCE [LARGE SCALE GENOMIC DNA]</scope>
    <source>
        <strain evidence="3">cv. Asha</strain>
    </source>
</reference>
<sequence>MKIWFLGQRHFDHLTLLSFEIDEKLCDDWEHANYLVFVLWQSVEPIGKLDTTCMIFVLHGLHKEYDNVQSQILATPDIPSTKNLVRRLIRLPNSGGTKEDGSHSGLESSALVSNLSSNGGRGRGYGRGHGGGKTGRGGGRPQCTYCKRHYITLSYGSKVKTNGVHQVILIVPLPTLSLDFVLLVPNCPFNLISNSHLNCHSNCSITFTSNSSFIVQGQSTRQTIGTGSSSVDCNVIESPNLFHRRLGHPSL</sequence>
<evidence type="ECO:0000313" key="2">
    <source>
        <dbReference type="EMBL" id="KYP75201.1"/>
    </source>
</evidence>
<dbReference type="Gramene" id="C.cajan_07694.t">
    <property type="protein sequence ID" value="C.cajan_07694.t"/>
    <property type="gene ID" value="C.cajan_07694"/>
</dbReference>
<evidence type="ECO:0000256" key="1">
    <source>
        <dbReference type="SAM" id="MobiDB-lite"/>
    </source>
</evidence>
<keyword evidence="3" id="KW-1185">Reference proteome</keyword>
<name>A0A151U7J4_CAJCA</name>
<evidence type="ECO:0000313" key="3">
    <source>
        <dbReference type="Proteomes" id="UP000075243"/>
    </source>
</evidence>
<gene>
    <name evidence="2" type="ORF">KK1_007905</name>
</gene>
<evidence type="ECO:0008006" key="4">
    <source>
        <dbReference type="Google" id="ProtNLM"/>
    </source>
</evidence>
<feature type="compositionally biased region" description="Gly residues" evidence="1">
    <location>
        <begin position="119"/>
        <end position="139"/>
    </location>
</feature>
<dbReference type="AlphaFoldDB" id="A0A151U7J4"/>
<feature type="region of interest" description="Disordered" evidence="1">
    <location>
        <begin position="117"/>
        <end position="139"/>
    </location>
</feature>
<organism evidence="2 3">
    <name type="scientific">Cajanus cajan</name>
    <name type="common">Pigeon pea</name>
    <name type="synonym">Cajanus indicus</name>
    <dbReference type="NCBI Taxonomy" id="3821"/>
    <lineage>
        <taxon>Eukaryota</taxon>
        <taxon>Viridiplantae</taxon>
        <taxon>Streptophyta</taxon>
        <taxon>Embryophyta</taxon>
        <taxon>Tracheophyta</taxon>
        <taxon>Spermatophyta</taxon>
        <taxon>Magnoliopsida</taxon>
        <taxon>eudicotyledons</taxon>
        <taxon>Gunneridae</taxon>
        <taxon>Pentapetalae</taxon>
        <taxon>rosids</taxon>
        <taxon>fabids</taxon>
        <taxon>Fabales</taxon>
        <taxon>Fabaceae</taxon>
        <taxon>Papilionoideae</taxon>
        <taxon>50 kb inversion clade</taxon>
        <taxon>NPAAA clade</taxon>
        <taxon>indigoferoid/millettioid clade</taxon>
        <taxon>Phaseoleae</taxon>
        <taxon>Cajanus</taxon>
    </lineage>
</organism>
<dbReference type="Proteomes" id="UP000075243">
    <property type="component" value="Chromosome 2"/>
</dbReference>
<accession>A0A151U7J4</accession>
<proteinExistence type="predicted"/>
<protein>
    <recommendedName>
        <fullName evidence="4">Retrovirus-related Pol polyprotein from transposon TNT 1-94</fullName>
    </recommendedName>
</protein>
<dbReference type="EMBL" id="CM003604">
    <property type="protein sequence ID" value="KYP75201.1"/>
    <property type="molecule type" value="Genomic_DNA"/>
</dbReference>